<dbReference type="GO" id="GO:0005737">
    <property type="term" value="C:cytoplasm"/>
    <property type="evidence" value="ECO:0007669"/>
    <property type="project" value="UniProtKB-SubCell"/>
</dbReference>
<protein>
    <recommendedName>
        <fullName evidence="9">Ribonuclease 3</fullName>
        <ecNumber evidence="9">3.1.26.3</ecNumber>
    </recommendedName>
    <alternativeName>
        <fullName evidence="9">Ribonuclease III</fullName>
        <shortName evidence="9">RNase III</shortName>
    </alternativeName>
</protein>
<comment type="catalytic activity">
    <reaction evidence="1 9">
        <text>Endonucleolytic cleavage to 5'-phosphomonoester.</text>
        <dbReference type="EC" id="3.1.26.3"/>
    </reaction>
</comment>
<comment type="function">
    <text evidence="9">Digests double-stranded RNA. Involved in the processing of primary rRNA transcript to yield the immediate precursors to the large and small rRNAs (23S and 16S). Processes some mRNAs, and tRNAs when they are encoded in the rRNA operon. Processes pre-crRNA and tracrRNA of type II CRISPR loci if present in the organism.</text>
</comment>
<dbReference type="GO" id="GO:0003725">
    <property type="term" value="F:double-stranded RNA binding"/>
    <property type="evidence" value="ECO:0007669"/>
    <property type="project" value="TreeGrafter"/>
</dbReference>
<comment type="similarity">
    <text evidence="2">Belongs to the ribonuclease III family.</text>
</comment>
<feature type="binding site" evidence="9">
    <location>
        <position position="45"/>
    </location>
    <ligand>
        <name>Mg(2+)</name>
        <dbReference type="ChEBI" id="CHEBI:18420"/>
    </ligand>
</feature>
<feature type="binding site" evidence="9">
    <location>
        <position position="121"/>
    </location>
    <ligand>
        <name>Mg(2+)</name>
        <dbReference type="ChEBI" id="CHEBI:18420"/>
    </ligand>
</feature>
<dbReference type="SUPFAM" id="SSF54768">
    <property type="entry name" value="dsRNA-binding domain-like"/>
    <property type="match status" value="1"/>
</dbReference>
<feature type="active site" evidence="9">
    <location>
        <position position="49"/>
    </location>
</feature>
<dbReference type="GO" id="GO:0046872">
    <property type="term" value="F:metal ion binding"/>
    <property type="evidence" value="ECO:0007669"/>
    <property type="project" value="UniProtKB-KW"/>
</dbReference>
<feature type="binding site" evidence="9">
    <location>
        <position position="118"/>
    </location>
    <ligand>
        <name>Mg(2+)</name>
        <dbReference type="ChEBI" id="CHEBI:18420"/>
    </ligand>
</feature>
<dbReference type="InterPro" id="IPR000999">
    <property type="entry name" value="RNase_III_dom"/>
</dbReference>
<evidence type="ECO:0000256" key="6">
    <source>
        <dbReference type="ARBA" id="ARBA00022759"/>
    </source>
</evidence>
<keyword evidence="9" id="KW-0479">Metal-binding</keyword>
<feature type="domain" description="RNase III" evidence="12">
    <location>
        <begin position="3"/>
        <end position="132"/>
    </location>
</feature>
<keyword evidence="3 9" id="KW-0698">rRNA processing</keyword>
<dbReference type="PANTHER" id="PTHR11207">
    <property type="entry name" value="RIBONUCLEASE III"/>
    <property type="match status" value="1"/>
</dbReference>
<evidence type="ECO:0000259" key="11">
    <source>
        <dbReference type="PROSITE" id="PS50137"/>
    </source>
</evidence>
<dbReference type="Pfam" id="PF00035">
    <property type="entry name" value="dsrm"/>
    <property type="match status" value="1"/>
</dbReference>
<dbReference type="GO" id="GO:0006364">
    <property type="term" value="P:rRNA processing"/>
    <property type="evidence" value="ECO:0007669"/>
    <property type="project" value="UniProtKB-UniRule"/>
</dbReference>
<dbReference type="AlphaFoldDB" id="A0A1G2SX83"/>
<feature type="region of interest" description="Disordered" evidence="10">
    <location>
        <begin position="203"/>
        <end position="229"/>
    </location>
</feature>
<name>A0A1G2SX83_9BACT</name>
<dbReference type="NCBIfam" id="TIGR02191">
    <property type="entry name" value="RNaseIII"/>
    <property type="match status" value="1"/>
</dbReference>
<dbReference type="GO" id="GO:0019843">
    <property type="term" value="F:rRNA binding"/>
    <property type="evidence" value="ECO:0007669"/>
    <property type="project" value="UniProtKB-KW"/>
</dbReference>
<dbReference type="FunFam" id="1.10.1520.10:FF:000001">
    <property type="entry name" value="Ribonuclease 3"/>
    <property type="match status" value="1"/>
</dbReference>
<dbReference type="PROSITE" id="PS50137">
    <property type="entry name" value="DS_RBD"/>
    <property type="match status" value="1"/>
</dbReference>
<dbReference type="Gene3D" id="1.10.1520.10">
    <property type="entry name" value="Ribonuclease III domain"/>
    <property type="match status" value="1"/>
</dbReference>
<dbReference type="PROSITE" id="PS50142">
    <property type="entry name" value="RNASE_3_2"/>
    <property type="match status" value="1"/>
</dbReference>
<dbReference type="InterPro" id="IPR011907">
    <property type="entry name" value="RNase_III"/>
</dbReference>
<dbReference type="SMART" id="SM00535">
    <property type="entry name" value="RIBOc"/>
    <property type="match status" value="1"/>
</dbReference>
<keyword evidence="9" id="KW-0699">rRNA-binding</keyword>
<evidence type="ECO:0000256" key="2">
    <source>
        <dbReference type="ARBA" id="ARBA00010183"/>
    </source>
</evidence>
<evidence type="ECO:0000256" key="8">
    <source>
        <dbReference type="ARBA" id="ARBA00022884"/>
    </source>
</evidence>
<proteinExistence type="inferred from homology"/>
<dbReference type="SMART" id="SM00358">
    <property type="entry name" value="DSRM"/>
    <property type="match status" value="1"/>
</dbReference>
<dbReference type="Proteomes" id="UP000178538">
    <property type="component" value="Unassembled WGS sequence"/>
</dbReference>
<dbReference type="GO" id="GO:0006397">
    <property type="term" value="P:mRNA processing"/>
    <property type="evidence" value="ECO:0007669"/>
    <property type="project" value="UniProtKB-UniRule"/>
</dbReference>
<dbReference type="Pfam" id="PF14622">
    <property type="entry name" value="Ribonucleas_3_3"/>
    <property type="match status" value="1"/>
</dbReference>
<dbReference type="GO" id="GO:0004525">
    <property type="term" value="F:ribonuclease III activity"/>
    <property type="evidence" value="ECO:0007669"/>
    <property type="project" value="UniProtKB-UniRule"/>
</dbReference>
<dbReference type="CDD" id="cd10845">
    <property type="entry name" value="DSRM_RNAse_III_family"/>
    <property type="match status" value="1"/>
</dbReference>
<evidence type="ECO:0000313" key="14">
    <source>
        <dbReference type="Proteomes" id="UP000178538"/>
    </source>
</evidence>
<dbReference type="InterPro" id="IPR014720">
    <property type="entry name" value="dsRBD_dom"/>
</dbReference>
<evidence type="ECO:0000259" key="12">
    <source>
        <dbReference type="PROSITE" id="PS50142"/>
    </source>
</evidence>
<dbReference type="PANTHER" id="PTHR11207:SF0">
    <property type="entry name" value="RIBONUCLEASE 3"/>
    <property type="match status" value="1"/>
</dbReference>
<feature type="domain" description="DRBM" evidence="11">
    <location>
        <begin position="159"/>
        <end position="224"/>
    </location>
</feature>
<organism evidence="13 14">
    <name type="scientific">Candidatus Zambryskibacteria bacterium RIFCSPHIGHO2_01_FULL_44_22b</name>
    <dbReference type="NCBI Taxonomy" id="1802737"/>
    <lineage>
        <taxon>Bacteria</taxon>
        <taxon>Candidatus Zambryskiibacteriota</taxon>
    </lineage>
</organism>
<dbReference type="GO" id="GO:0010468">
    <property type="term" value="P:regulation of gene expression"/>
    <property type="evidence" value="ECO:0007669"/>
    <property type="project" value="TreeGrafter"/>
</dbReference>
<keyword evidence="7 9" id="KW-0378">Hydrolase</keyword>
<keyword evidence="8 9" id="KW-0694">RNA-binding</keyword>
<dbReference type="PROSITE" id="PS00517">
    <property type="entry name" value="RNASE_3_1"/>
    <property type="match status" value="1"/>
</dbReference>
<evidence type="ECO:0000256" key="5">
    <source>
        <dbReference type="ARBA" id="ARBA00022722"/>
    </source>
</evidence>
<keyword evidence="9" id="KW-0819">tRNA processing</keyword>
<evidence type="ECO:0000256" key="3">
    <source>
        <dbReference type="ARBA" id="ARBA00022552"/>
    </source>
</evidence>
<comment type="subunit">
    <text evidence="9">Homodimer.</text>
</comment>
<keyword evidence="9" id="KW-0963">Cytoplasm</keyword>
<keyword evidence="9" id="KW-0460">Magnesium</keyword>
<keyword evidence="4 9" id="KW-0507">mRNA processing</keyword>
<dbReference type="HAMAP" id="MF_00104">
    <property type="entry name" value="RNase_III"/>
    <property type="match status" value="1"/>
</dbReference>
<dbReference type="STRING" id="1802737.A2832_01185"/>
<accession>A0A1G2SX83</accession>
<dbReference type="SUPFAM" id="SSF69065">
    <property type="entry name" value="RNase III domain-like"/>
    <property type="match status" value="1"/>
</dbReference>
<keyword evidence="6 9" id="KW-0255">Endonuclease</keyword>
<feature type="active site" evidence="9">
    <location>
        <position position="121"/>
    </location>
</feature>
<dbReference type="EMBL" id="MHVG01000026">
    <property type="protein sequence ID" value="OHA89650.1"/>
    <property type="molecule type" value="Genomic_DNA"/>
</dbReference>
<dbReference type="GO" id="GO:0008033">
    <property type="term" value="P:tRNA processing"/>
    <property type="evidence" value="ECO:0007669"/>
    <property type="project" value="UniProtKB-KW"/>
</dbReference>
<evidence type="ECO:0000256" key="9">
    <source>
        <dbReference type="HAMAP-Rule" id="MF_00104"/>
    </source>
</evidence>
<comment type="cofactor">
    <cofactor evidence="9">
        <name>Mg(2+)</name>
        <dbReference type="ChEBI" id="CHEBI:18420"/>
    </cofactor>
</comment>
<dbReference type="CDD" id="cd00593">
    <property type="entry name" value="RIBOc"/>
    <property type="match status" value="1"/>
</dbReference>
<dbReference type="InterPro" id="IPR036389">
    <property type="entry name" value="RNase_III_sf"/>
</dbReference>
<evidence type="ECO:0000256" key="1">
    <source>
        <dbReference type="ARBA" id="ARBA00000109"/>
    </source>
</evidence>
<gene>
    <name evidence="9" type="primary">rnc</name>
    <name evidence="13" type="ORF">A2832_01185</name>
</gene>
<feature type="compositionally biased region" description="Basic and acidic residues" evidence="10">
    <location>
        <begin position="203"/>
        <end position="218"/>
    </location>
</feature>
<reference evidence="13 14" key="1">
    <citation type="journal article" date="2016" name="Nat. Commun.">
        <title>Thousands of microbial genomes shed light on interconnected biogeochemical processes in an aquifer system.</title>
        <authorList>
            <person name="Anantharaman K."/>
            <person name="Brown C.T."/>
            <person name="Hug L.A."/>
            <person name="Sharon I."/>
            <person name="Castelle C.J."/>
            <person name="Probst A.J."/>
            <person name="Thomas B.C."/>
            <person name="Singh A."/>
            <person name="Wilkins M.J."/>
            <person name="Karaoz U."/>
            <person name="Brodie E.L."/>
            <person name="Williams K.H."/>
            <person name="Hubbard S.S."/>
            <person name="Banfield J.F."/>
        </authorList>
    </citation>
    <scope>NUCLEOTIDE SEQUENCE [LARGE SCALE GENOMIC DNA]</scope>
</reference>
<comment type="caution">
    <text evidence="13">The sequence shown here is derived from an EMBL/GenBank/DDBJ whole genome shotgun (WGS) entry which is preliminary data.</text>
</comment>
<dbReference type="Gene3D" id="3.30.160.20">
    <property type="match status" value="1"/>
</dbReference>
<keyword evidence="5 9" id="KW-0540">Nuclease</keyword>
<evidence type="ECO:0000256" key="10">
    <source>
        <dbReference type="SAM" id="MobiDB-lite"/>
    </source>
</evidence>
<sequence>MDFNKFEEGAGINFKDKSLLKQAFTHRSYINENRALALEHNERLEFLGDAVLELVITDYLYGRMKDSTEGELTSLRSALVNADSCSRIAQALGANDYLLLSKGEAKDTGRARTYILANTLEAIIGAIYIDQGYEKAKVFILAHMTPLVEEILKEGAWIDAKSLFQEKAQEHYGQTPSYKTLRESGPDHDKHFIVGVYVGKEKYGEGEGKSKQDAEQEAARNALETKGWK</sequence>
<evidence type="ECO:0000256" key="7">
    <source>
        <dbReference type="ARBA" id="ARBA00022801"/>
    </source>
</evidence>
<evidence type="ECO:0000256" key="4">
    <source>
        <dbReference type="ARBA" id="ARBA00022664"/>
    </source>
</evidence>
<comment type="subcellular location">
    <subcellularLocation>
        <location evidence="9">Cytoplasm</location>
    </subcellularLocation>
</comment>
<evidence type="ECO:0000313" key="13">
    <source>
        <dbReference type="EMBL" id="OHA89650.1"/>
    </source>
</evidence>
<dbReference type="EC" id="3.1.26.3" evidence="9"/>